<reference evidence="3 4" key="1">
    <citation type="submission" date="2019-06" db="EMBL/GenBank/DDBJ databases">
        <title>Draft genome sequence of the filamentous fungus Phialemoniopsis curvata isolated from diesel fuel.</title>
        <authorList>
            <person name="Varaljay V.A."/>
            <person name="Lyon W.J."/>
            <person name="Crouch A.L."/>
            <person name="Drake C.E."/>
            <person name="Hollomon J.M."/>
            <person name="Nadeau L.J."/>
            <person name="Nunn H.S."/>
            <person name="Stevenson B.S."/>
            <person name="Bojanowski C.L."/>
            <person name="Crookes-Goodson W.J."/>
        </authorList>
    </citation>
    <scope>NUCLEOTIDE SEQUENCE [LARGE SCALE GENOMIC DNA]</scope>
    <source>
        <strain evidence="3 4">D216</strain>
    </source>
</reference>
<organism evidence="3 4">
    <name type="scientific">Thyridium curvatum</name>
    <dbReference type="NCBI Taxonomy" id="1093900"/>
    <lineage>
        <taxon>Eukaryota</taxon>
        <taxon>Fungi</taxon>
        <taxon>Dikarya</taxon>
        <taxon>Ascomycota</taxon>
        <taxon>Pezizomycotina</taxon>
        <taxon>Sordariomycetes</taxon>
        <taxon>Sordariomycetidae</taxon>
        <taxon>Thyridiales</taxon>
        <taxon>Thyridiaceae</taxon>
        <taxon>Thyridium</taxon>
    </lineage>
</organism>
<evidence type="ECO:0000313" key="4">
    <source>
        <dbReference type="Proteomes" id="UP000319257"/>
    </source>
</evidence>
<dbReference type="InParanoid" id="A0A507AFP1"/>
<evidence type="ECO:0000256" key="1">
    <source>
        <dbReference type="SAM" id="SignalP"/>
    </source>
</evidence>
<dbReference type="OrthoDB" id="3644474at2759"/>
<evidence type="ECO:0000313" key="2">
    <source>
        <dbReference type="EMBL" id="TPX07455.1"/>
    </source>
</evidence>
<name>A0A507AFP1_9PEZI</name>
<dbReference type="EMBL" id="SKBQ01000008">
    <property type="protein sequence ID" value="TPX07455.1"/>
    <property type="molecule type" value="Genomic_DNA"/>
</dbReference>
<dbReference type="AlphaFoldDB" id="A0A507AFP1"/>
<evidence type="ECO:0008006" key="5">
    <source>
        <dbReference type="Google" id="ProtNLM"/>
    </source>
</evidence>
<sequence length="401" mass="42505">MAFKSIFALVALAIVSSFAQNLATWVSTSFITEKYSSWSTIKYGSEAVTPVAKSTSLSITTLYTNEAPTTSDKTVTTWFIGEVTVPTSTYTPTTILSTPLTVTSNGTSTITKMVSPCLATVTLSPTSCASSKQSLTESTSEAKKASLSSVVTVYTGTYTPSSGQVMTTPTAWATAVTTYIDITASYRVVTQVGYVVTTTITATGYKYLATGTLSANKTITYAPFKYTSVVYLHTATVTSSDWYLAYTTKAPAASPGASCSESAPTVTRVAPCAPSNLISQRDGHGVAVRFLPRDWRVPVEFFPPALLGIPGMDASACCQLCFDNAGCAASEWSGASTSDGCKLYYYGHGDDTCGVGEGVELEYYADTNSFPGQASYLQLGCGQFKYIGRMNPFCPDCEVTE</sequence>
<gene>
    <name evidence="2" type="ORF">E0L32_002058</name>
    <name evidence="3" type="ORF">E0L32_002075</name>
</gene>
<evidence type="ECO:0000313" key="3">
    <source>
        <dbReference type="EMBL" id="TPX07472.1"/>
    </source>
</evidence>
<dbReference type="GeneID" id="41969505"/>
<dbReference type="EMBL" id="SKBQ01000008">
    <property type="protein sequence ID" value="TPX07472.1"/>
    <property type="molecule type" value="Genomic_DNA"/>
</dbReference>
<dbReference type="RefSeq" id="XP_030989166.1">
    <property type="nucleotide sequence ID" value="XM_031136206.1"/>
</dbReference>
<protein>
    <recommendedName>
        <fullName evidence="5">Apple domain-containing protein</fullName>
    </recommendedName>
</protein>
<feature type="signal peptide" evidence="1">
    <location>
        <begin position="1"/>
        <end position="19"/>
    </location>
</feature>
<keyword evidence="1" id="KW-0732">Signal</keyword>
<feature type="chain" id="PRO_5036363014" description="Apple domain-containing protein" evidence="1">
    <location>
        <begin position="20"/>
        <end position="401"/>
    </location>
</feature>
<accession>A0A507AFP1</accession>
<keyword evidence="4" id="KW-1185">Reference proteome</keyword>
<comment type="caution">
    <text evidence="3">The sequence shown here is derived from an EMBL/GenBank/DDBJ whole genome shotgun (WGS) entry which is preliminary data.</text>
</comment>
<proteinExistence type="predicted"/>
<dbReference type="Proteomes" id="UP000319257">
    <property type="component" value="Unassembled WGS sequence"/>
</dbReference>